<accession>A0ACB7PAH5</accession>
<keyword evidence="2" id="KW-1185">Reference proteome</keyword>
<reference evidence="1 2" key="1">
    <citation type="journal article" date="2021" name="Nat. Commun.">
        <title>Genetic determinants of endophytism in the Arabidopsis root mycobiome.</title>
        <authorList>
            <person name="Mesny F."/>
            <person name="Miyauchi S."/>
            <person name="Thiergart T."/>
            <person name="Pickel B."/>
            <person name="Atanasova L."/>
            <person name="Karlsson M."/>
            <person name="Huettel B."/>
            <person name="Barry K.W."/>
            <person name="Haridas S."/>
            <person name="Chen C."/>
            <person name="Bauer D."/>
            <person name="Andreopoulos W."/>
            <person name="Pangilinan J."/>
            <person name="LaButti K."/>
            <person name="Riley R."/>
            <person name="Lipzen A."/>
            <person name="Clum A."/>
            <person name="Drula E."/>
            <person name="Henrissat B."/>
            <person name="Kohler A."/>
            <person name="Grigoriev I.V."/>
            <person name="Martin F.M."/>
            <person name="Hacquard S."/>
        </authorList>
    </citation>
    <scope>NUCLEOTIDE SEQUENCE [LARGE SCALE GENOMIC DNA]</scope>
    <source>
        <strain evidence="1 2">MPI-SDFR-AT-0079</strain>
    </source>
</reference>
<dbReference type="Proteomes" id="UP000724584">
    <property type="component" value="Unassembled WGS sequence"/>
</dbReference>
<gene>
    <name evidence="1" type="ORF">F5144DRAFT_545953</name>
</gene>
<sequence>MDANNARRIRDPEHGAVQGPVGEAQEGGGQVDHNNNGTPQMPPRFGRPQRRISPVMSISGEPPVRDPNSEDTFDRRSQAFFQTKVMRIDNHSITINLATLQRARMLRLQRDLVLAAYKYRFTKRSPVVVDLPVSSHGSVVGPVGGLDATSTHGAATEPYDSSLHLSEFNSQEGGPSAAEGAMLEEETLEYEGTTGAEEQAGSASRDPQSSRDDNAAVVDRLTTPTEPEAEQNHPIDQDGLPRPQGENGATEVVNGQERAPDGGRFLIGGDDQYDNLLRKYTEAVRDWQFMMQCHSAGAELDPFILTTRRMPDYELIQKGDIDFRDYAQTLPPEEIFDDYHDLPQFPQRSQTWDDVDRTSGGRGARLRQTEWQLFLERLIMAFTGGAFLVGPMLLMVLVNTLVASLATTAVCVLAFGLVMSLVLEKKFDVLSSTAAYAAVLVVFIGTSTGSG</sequence>
<organism evidence="1 2">
    <name type="scientific">Chaetomium tenue</name>
    <dbReference type="NCBI Taxonomy" id="1854479"/>
    <lineage>
        <taxon>Eukaryota</taxon>
        <taxon>Fungi</taxon>
        <taxon>Dikarya</taxon>
        <taxon>Ascomycota</taxon>
        <taxon>Pezizomycotina</taxon>
        <taxon>Sordariomycetes</taxon>
        <taxon>Sordariomycetidae</taxon>
        <taxon>Sordariales</taxon>
        <taxon>Chaetomiaceae</taxon>
        <taxon>Chaetomium</taxon>
    </lineage>
</organism>
<evidence type="ECO:0000313" key="1">
    <source>
        <dbReference type="EMBL" id="KAH6635769.1"/>
    </source>
</evidence>
<evidence type="ECO:0000313" key="2">
    <source>
        <dbReference type="Proteomes" id="UP000724584"/>
    </source>
</evidence>
<name>A0ACB7PAH5_9PEZI</name>
<comment type="caution">
    <text evidence="1">The sequence shown here is derived from an EMBL/GenBank/DDBJ whole genome shotgun (WGS) entry which is preliminary data.</text>
</comment>
<protein>
    <submittedName>
        <fullName evidence="1">Uncharacterized protein</fullName>
    </submittedName>
</protein>
<proteinExistence type="predicted"/>
<dbReference type="EMBL" id="JAGIZQ010000003">
    <property type="protein sequence ID" value="KAH6635769.1"/>
    <property type="molecule type" value="Genomic_DNA"/>
</dbReference>